<evidence type="ECO:0000313" key="1">
    <source>
        <dbReference type="EMBL" id="CBJ82781.1"/>
    </source>
</evidence>
<dbReference type="STRING" id="406818.XBJ1_3663"/>
<name>D3V552_XENBS</name>
<evidence type="ECO:0000313" key="2">
    <source>
        <dbReference type="Proteomes" id="UP000002045"/>
    </source>
</evidence>
<gene>
    <name evidence="1" type="ordered locus">XBJ1_3663</name>
</gene>
<dbReference type="AlphaFoldDB" id="D3V552"/>
<organism evidence="1 2">
    <name type="scientific">Xenorhabdus bovienii (strain SS-2004)</name>
    <name type="common">Xenorhabdus nematophila subsp. bovienii</name>
    <dbReference type="NCBI Taxonomy" id="406818"/>
    <lineage>
        <taxon>Bacteria</taxon>
        <taxon>Pseudomonadati</taxon>
        <taxon>Pseudomonadota</taxon>
        <taxon>Gammaproteobacteria</taxon>
        <taxon>Enterobacterales</taxon>
        <taxon>Morganellaceae</taxon>
        <taxon>Xenorhabdus</taxon>
    </lineage>
</organism>
<proteinExistence type="predicted"/>
<dbReference type="HOGENOM" id="CLU_214564_0_0_6"/>
<sequence>MLKLQLLQARAAQAKVDMEAGKLTSGDVFFDELEVGQYD</sequence>
<dbReference type="Proteomes" id="UP000002045">
    <property type="component" value="Chromosome"/>
</dbReference>
<dbReference type="KEGG" id="xbo:XBJ1_3663"/>
<accession>D3V552</accession>
<reference evidence="1" key="1">
    <citation type="journal article" date="2011" name="PLoS ONE">
        <title>The entomopathogenic bacterial endosymbionts xenorhabdus and photorhabdus: convergent lifestyles from divergent genomes.</title>
        <authorList>
            <person name="Chaston J.M."/>
            <person name="Suen G."/>
            <person name="Tucker S.L."/>
            <person name="Andersen A.W."/>
            <person name="Bhasin A."/>
            <person name="Bode E."/>
            <person name="Bode H.B."/>
            <person name="Brachmann A.O."/>
            <person name="Cowles C.E."/>
            <person name="Cowles K.N."/>
            <person name="Darby C."/>
            <person name="de Leon L."/>
            <person name="Drace K."/>
            <person name="Du Z."/>
            <person name="Givaudan A."/>
            <person name="Herbert Tran E.E."/>
            <person name="Jewell K.A."/>
            <person name="Knack J.J."/>
            <person name="Krasomil-Osterfeld K.C."/>
            <person name="Kukor R."/>
            <person name="Lanois A."/>
            <person name="Latreille P."/>
            <person name="Leimgruber N.K."/>
            <person name="Lipke C.M."/>
            <person name="Liu R."/>
            <person name="Lu X."/>
            <person name="Martens E.C."/>
            <person name="Marri P.R."/>
            <person name="Medigue C."/>
            <person name="Menard M.L."/>
            <person name="Miller N.M."/>
            <person name="Morales-Soto N."/>
            <person name="Norton S."/>
            <person name="Ogier J.C."/>
            <person name="Orchard S.S."/>
            <person name="Park D."/>
            <person name="Park Y."/>
            <person name="Qurollo B.A."/>
            <person name="Sugar D.R."/>
            <person name="Richards G.R."/>
            <person name="Rouy Z."/>
            <person name="Slominski B."/>
            <person name="Slominski K."/>
            <person name="Snyder H."/>
            <person name="Tjaden B.C."/>
            <person name="van der Hoeven R."/>
            <person name="Welch R.D."/>
            <person name="Wheeler C."/>
            <person name="Xiang B."/>
            <person name="Barbazuk B."/>
            <person name="Gaudriault S."/>
            <person name="Goodner B."/>
            <person name="Slater S.C."/>
            <person name="Forst S."/>
            <person name="Goldman B.S."/>
            <person name="Goodrich-Blair H."/>
        </authorList>
    </citation>
    <scope>NUCLEOTIDE SEQUENCE [LARGE SCALE GENOMIC DNA]</scope>
    <source>
        <strain evidence="1">SS-2004</strain>
    </source>
</reference>
<dbReference type="EMBL" id="FN667741">
    <property type="protein sequence ID" value="CBJ82781.1"/>
    <property type="molecule type" value="Genomic_DNA"/>
</dbReference>
<protein>
    <submittedName>
        <fullName evidence="1">Uncharacterized protein</fullName>
    </submittedName>
</protein>